<feature type="compositionally biased region" description="Basic and acidic residues" evidence="1">
    <location>
        <begin position="93"/>
        <end position="113"/>
    </location>
</feature>
<dbReference type="AlphaFoldDB" id="A0A1S2VK62"/>
<dbReference type="Gene3D" id="3.40.720.10">
    <property type="entry name" value="Alkaline Phosphatase, subunit A"/>
    <property type="match status" value="1"/>
</dbReference>
<evidence type="ECO:0000313" key="3">
    <source>
        <dbReference type="Proteomes" id="UP000181790"/>
    </source>
</evidence>
<evidence type="ECO:0000313" key="2">
    <source>
        <dbReference type="EMBL" id="OIN59144.1"/>
    </source>
</evidence>
<sequence>MMAGPYVKRGYVSHTHGNFGSILKVIYNTLGVPYVNQYDQTASLLQDFFTDKPDYSPYTVVLPDKRIVDPQKVMNPYGKPFDWSNIQTGPKTGETKMDDPAEQRAEHYRRQQN</sequence>
<accession>A0A1S2VK62</accession>
<feature type="region of interest" description="Disordered" evidence="1">
    <location>
        <begin position="77"/>
        <end position="113"/>
    </location>
</feature>
<protein>
    <submittedName>
        <fullName evidence="2">Uncharacterized protein</fullName>
    </submittedName>
</protein>
<organism evidence="2 3">
    <name type="scientific">Arsenicibacter rosenii</name>
    <dbReference type="NCBI Taxonomy" id="1750698"/>
    <lineage>
        <taxon>Bacteria</taxon>
        <taxon>Pseudomonadati</taxon>
        <taxon>Bacteroidota</taxon>
        <taxon>Cytophagia</taxon>
        <taxon>Cytophagales</taxon>
        <taxon>Spirosomataceae</taxon>
        <taxon>Arsenicibacter</taxon>
    </lineage>
</organism>
<reference evidence="2 3" key="1">
    <citation type="submission" date="2016-10" db="EMBL/GenBank/DDBJ databases">
        <title>Arsenicibacter rosenii gen. nov., sp. nov., an efficient arsenic-methylating bacterium isolated from an arsenic-contaminated paddy soil.</title>
        <authorList>
            <person name="Huang K."/>
        </authorList>
    </citation>
    <scope>NUCLEOTIDE SEQUENCE [LARGE SCALE GENOMIC DNA]</scope>
    <source>
        <strain evidence="2 3">SM-1</strain>
    </source>
</reference>
<gene>
    <name evidence="2" type="ORF">BLX24_09090</name>
</gene>
<proteinExistence type="predicted"/>
<dbReference type="InterPro" id="IPR017850">
    <property type="entry name" value="Alkaline_phosphatase_core_sf"/>
</dbReference>
<comment type="caution">
    <text evidence="2">The sequence shown here is derived from an EMBL/GenBank/DDBJ whole genome shotgun (WGS) entry which is preliminary data.</text>
</comment>
<name>A0A1S2VK62_9BACT</name>
<dbReference type="Proteomes" id="UP000181790">
    <property type="component" value="Unassembled WGS sequence"/>
</dbReference>
<dbReference type="EMBL" id="MORL01000004">
    <property type="protein sequence ID" value="OIN59144.1"/>
    <property type="molecule type" value="Genomic_DNA"/>
</dbReference>
<keyword evidence="3" id="KW-1185">Reference proteome</keyword>
<evidence type="ECO:0000256" key="1">
    <source>
        <dbReference type="SAM" id="MobiDB-lite"/>
    </source>
</evidence>